<dbReference type="EMBL" id="NDWU01000016">
    <property type="protein sequence ID" value="PUA31509.1"/>
    <property type="molecule type" value="Genomic_DNA"/>
</dbReference>
<dbReference type="GO" id="GO:0009384">
    <property type="term" value="F:N-acylmannosamine kinase activity"/>
    <property type="evidence" value="ECO:0007669"/>
    <property type="project" value="TreeGrafter"/>
</dbReference>
<dbReference type="PANTHER" id="PTHR18964">
    <property type="entry name" value="ROK (REPRESSOR, ORF, KINASE) FAMILY"/>
    <property type="match status" value="1"/>
</dbReference>
<dbReference type="GO" id="GO:0008761">
    <property type="term" value="F:UDP-N-acetylglucosamine 2-epimerase activity"/>
    <property type="evidence" value="ECO:0007669"/>
    <property type="project" value="TreeGrafter"/>
</dbReference>
<dbReference type="Pfam" id="PF00480">
    <property type="entry name" value="ROK"/>
    <property type="match status" value="1"/>
</dbReference>
<dbReference type="SUPFAM" id="SSF53067">
    <property type="entry name" value="Actin-like ATPase domain"/>
    <property type="match status" value="1"/>
</dbReference>
<dbReference type="Gene3D" id="3.30.420.40">
    <property type="match status" value="2"/>
</dbReference>
<organism evidence="1 2">
    <name type="scientific">Candidatus Terraquivivens tikiterensis</name>
    <dbReference type="NCBI Taxonomy" id="1980982"/>
    <lineage>
        <taxon>Archaea</taxon>
        <taxon>Nitrososphaerota</taxon>
        <taxon>Candidatus Wolframiiraptoraceae</taxon>
        <taxon>Candidatus Terraquivivens</taxon>
    </lineage>
</organism>
<evidence type="ECO:0000313" key="1">
    <source>
        <dbReference type="EMBL" id="PUA31509.1"/>
    </source>
</evidence>
<dbReference type="PANTHER" id="PTHR18964:SF149">
    <property type="entry name" value="BIFUNCTIONAL UDP-N-ACETYLGLUCOSAMINE 2-EPIMERASE_N-ACETYLMANNOSAMINE KINASE"/>
    <property type="match status" value="1"/>
</dbReference>
<proteinExistence type="predicted"/>
<dbReference type="InterPro" id="IPR049874">
    <property type="entry name" value="ROK_cs"/>
</dbReference>
<name>A0A2R7Y249_9ARCH</name>
<evidence type="ECO:0008006" key="3">
    <source>
        <dbReference type="Google" id="ProtNLM"/>
    </source>
</evidence>
<dbReference type="InterPro" id="IPR000600">
    <property type="entry name" value="ROK"/>
</dbReference>
<reference evidence="1 2" key="1">
    <citation type="submission" date="2017-04" db="EMBL/GenBank/DDBJ databases">
        <title>Draft Aigarchaeota genome from a New Zealand hot spring.</title>
        <authorList>
            <person name="Reysenbach A.-L."/>
            <person name="Donaho J.A."/>
            <person name="Gerhart J."/>
            <person name="Kelley J.F."/>
            <person name="Kouba K."/>
            <person name="Podar M."/>
            <person name="Stott M."/>
        </authorList>
    </citation>
    <scope>NUCLEOTIDE SEQUENCE [LARGE SCALE GENOMIC DNA]</scope>
    <source>
        <strain evidence="1">NZ13_MG1</strain>
    </source>
</reference>
<comment type="caution">
    <text evidence="1">The sequence shown here is derived from an EMBL/GenBank/DDBJ whole genome shotgun (WGS) entry which is preliminary data.</text>
</comment>
<sequence>MEGLILAADIGGTMIRVAVADTKGRILEKASTLVPRAPDARAVPMKVVELGDAISAKYGGRRSISKVSIAAIGPLDMKRGAIIRPANMPYDTVPIMDVLCGYFDATFILLNDCNAAAIAEKSIGAGKDVDDIVYITISSGIGGGVVLDGRLLLGKDGNAAEIGHMVVDMGMGMVCGCGKKGHWEAYCGGNSMPRFARFLSEEKFKHADSTLARKLREGMHTISAKDIFDYARAGDSFAITFVETVAEINGIGVANVVDAYDPSVVSIGGSVALNNVDLVVERLKPFVEKYAVNRVPQIVSTPLGHDAPLLGAVLAAIEPPPKSIFRAR</sequence>
<dbReference type="AlphaFoldDB" id="A0A2R7Y249"/>
<evidence type="ECO:0000313" key="2">
    <source>
        <dbReference type="Proteomes" id="UP000244066"/>
    </source>
</evidence>
<dbReference type="Proteomes" id="UP000244066">
    <property type="component" value="Unassembled WGS sequence"/>
</dbReference>
<dbReference type="PROSITE" id="PS01125">
    <property type="entry name" value="ROK"/>
    <property type="match status" value="1"/>
</dbReference>
<accession>A0A2R7Y249</accession>
<gene>
    <name evidence="1" type="ORF">B9J98_06060</name>
</gene>
<dbReference type="InterPro" id="IPR043129">
    <property type="entry name" value="ATPase_NBD"/>
</dbReference>
<protein>
    <recommendedName>
        <fullName evidence="3">ROK family protein</fullName>
    </recommendedName>
</protein>